<evidence type="ECO:0000313" key="10">
    <source>
        <dbReference type="EMBL" id="TPX16569.1"/>
    </source>
</evidence>
<reference evidence="10 11" key="1">
    <citation type="submission" date="2019-06" db="EMBL/GenBank/DDBJ databases">
        <title>Draft genome sequence of the filamentous fungus Phialemoniopsis curvata isolated from diesel fuel.</title>
        <authorList>
            <person name="Varaljay V.A."/>
            <person name="Lyon W.J."/>
            <person name="Crouch A.L."/>
            <person name="Drake C.E."/>
            <person name="Hollomon J.M."/>
            <person name="Nadeau L.J."/>
            <person name="Nunn H.S."/>
            <person name="Stevenson B.S."/>
            <person name="Bojanowski C.L."/>
            <person name="Crookes-Goodson W.J."/>
        </authorList>
    </citation>
    <scope>NUCLEOTIDE SEQUENCE [LARGE SCALE GENOMIC DNA]</scope>
    <source>
        <strain evidence="10 11">D216</strain>
    </source>
</reference>
<feature type="compositionally biased region" description="Gly residues" evidence="8">
    <location>
        <begin position="539"/>
        <end position="561"/>
    </location>
</feature>
<dbReference type="OrthoDB" id="442677at2759"/>
<feature type="region of interest" description="Disordered" evidence="8">
    <location>
        <begin position="23"/>
        <end position="165"/>
    </location>
</feature>
<dbReference type="GO" id="GO:0019843">
    <property type="term" value="F:rRNA binding"/>
    <property type="evidence" value="ECO:0007669"/>
    <property type="project" value="TreeGrafter"/>
</dbReference>
<dbReference type="Pfam" id="PF00076">
    <property type="entry name" value="RRM_1"/>
    <property type="match status" value="1"/>
</dbReference>
<dbReference type="FunCoup" id="A0A507BGW8">
    <property type="interactions" value="726"/>
</dbReference>
<name>A0A507BGW8_9PEZI</name>
<comment type="function">
    <text evidence="1">Involved in pre-25S rRNA processing.</text>
</comment>
<proteinExistence type="inferred from homology"/>
<feature type="compositionally biased region" description="Basic and acidic residues" evidence="8">
    <location>
        <begin position="562"/>
        <end position="574"/>
    </location>
</feature>
<dbReference type="PANTHER" id="PTHR23236">
    <property type="entry name" value="EUKARYOTIC TRANSLATION INITIATION FACTOR 4B/4H"/>
    <property type="match status" value="1"/>
</dbReference>
<protein>
    <recommendedName>
        <fullName evidence="4">Nucleolar protein 12</fullName>
    </recommendedName>
</protein>
<dbReference type="EMBL" id="SKBQ01000017">
    <property type="protein sequence ID" value="TPX16569.1"/>
    <property type="molecule type" value="Genomic_DNA"/>
</dbReference>
<accession>A0A507BGW8</accession>
<keyword evidence="6" id="KW-0539">Nucleus</keyword>
<evidence type="ECO:0000313" key="11">
    <source>
        <dbReference type="Proteomes" id="UP000319257"/>
    </source>
</evidence>
<organism evidence="10 11">
    <name type="scientific">Thyridium curvatum</name>
    <dbReference type="NCBI Taxonomy" id="1093900"/>
    <lineage>
        <taxon>Eukaryota</taxon>
        <taxon>Fungi</taxon>
        <taxon>Dikarya</taxon>
        <taxon>Ascomycota</taxon>
        <taxon>Pezizomycotina</taxon>
        <taxon>Sordariomycetes</taxon>
        <taxon>Sordariomycetidae</taxon>
        <taxon>Thyridiales</taxon>
        <taxon>Thyridiaceae</taxon>
        <taxon>Thyridium</taxon>
    </lineage>
</organism>
<comment type="similarity">
    <text evidence="3">Belongs to the RRM RBM34 family.</text>
</comment>
<dbReference type="AlphaFoldDB" id="A0A507BGW8"/>
<dbReference type="STRING" id="1093900.A0A507BGW8"/>
<dbReference type="SUPFAM" id="SSF54928">
    <property type="entry name" value="RNA-binding domain, RBD"/>
    <property type="match status" value="2"/>
</dbReference>
<dbReference type="InterPro" id="IPR035979">
    <property type="entry name" value="RBD_domain_sf"/>
</dbReference>
<feature type="compositionally biased region" description="Acidic residues" evidence="8">
    <location>
        <begin position="55"/>
        <end position="100"/>
    </location>
</feature>
<evidence type="ECO:0000256" key="6">
    <source>
        <dbReference type="ARBA" id="ARBA00023242"/>
    </source>
</evidence>
<feature type="compositionally biased region" description="Basic and acidic residues" evidence="8">
    <location>
        <begin position="37"/>
        <end position="54"/>
    </location>
</feature>
<comment type="subcellular location">
    <subcellularLocation>
        <location evidence="2">Nucleus</location>
        <location evidence="2">Nucleolus</location>
    </subcellularLocation>
</comment>
<evidence type="ECO:0000256" key="7">
    <source>
        <dbReference type="PROSITE-ProRule" id="PRU00176"/>
    </source>
</evidence>
<dbReference type="Proteomes" id="UP000319257">
    <property type="component" value="Unassembled WGS sequence"/>
</dbReference>
<feature type="compositionally biased region" description="Basic and acidic residues" evidence="8">
    <location>
        <begin position="526"/>
        <end position="535"/>
    </location>
</feature>
<dbReference type="InterPro" id="IPR012677">
    <property type="entry name" value="Nucleotide-bd_a/b_plait_sf"/>
</dbReference>
<dbReference type="InterPro" id="IPR000504">
    <property type="entry name" value="RRM_dom"/>
</dbReference>
<evidence type="ECO:0000256" key="4">
    <source>
        <dbReference type="ARBA" id="ARBA00015520"/>
    </source>
</evidence>
<feature type="region of interest" description="Disordered" evidence="8">
    <location>
        <begin position="430"/>
        <end position="591"/>
    </location>
</feature>
<evidence type="ECO:0000256" key="3">
    <source>
        <dbReference type="ARBA" id="ARBA00007077"/>
    </source>
</evidence>
<feature type="compositionally biased region" description="Acidic residues" evidence="8">
    <location>
        <begin position="153"/>
        <end position="162"/>
    </location>
</feature>
<dbReference type="InParanoid" id="A0A507BGW8"/>
<dbReference type="Gene3D" id="3.30.70.330">
    <property type="match status" value="1"/>
</dbReference>
<dbReference type="SMART" id="SM00360">
    <property type="entry name" value="RRM"/>
    <property type="match status" value="2"/>
</dbReference>
<dbReference type="PANTHER" id="PTHR23236:SF25">
    <property type="entry name" value="RNA-BINDING PROTEIN 34"/>
    <property type="match status" value="1"/>
</dbReference>
<dbReference type="GO" id="GO:0000463">
    <property type="term" value="P:maturation of LSU-rRNA from tricistronic rRNA transcript (SSU-rRNA, 5.8S rRNA, LSU-rRNA)"/>
    <property type="evidence" value="ECO:0007669"/>
    <property type="project" value="TreeGrafter"/>
</dbReference>
<feature type="compositionally biased region" description="Gly residues" evidence="8">
    <location>
        <begin position="490"/>
        <end position="506"/>
    </location>
</feature>
<evidence type="ECO:0000256" key="5">
    <source>
        <dbReference type="ARBA" id="ARBA00022884"/>
    </source>
</evidence>
<dbReference type="PROSITE" id="PS50102">
    <property type="entry name" value="RRM"/>
    <property type="match status" value="1"/>
</dbReference>
<feature type="domain" description="RRM" evidence="9">
    <location>
        <begin position="300"/>
        <end position="409"/>
    </location>
</feature>
<dbReference type="GeneID" id="41971310"/>
<evidence type="ECO:0000256" key="8">
    <source>
        <dbReference type="SAM" id="MobiDB-lite"/>
    </source>
</evidence>
<comment type="caution">
    <text evidence="10">The sequence shown here is derived from an EMBL/GenBank/DDBJ whole genome shotgun (WGS) entry which is preliminary data.</text>
</comment>
<dbReference type="RefSeq" id="XP_030998280.1">
    <property type="nucleotide sequence ID" value="XM_031138209.1"/>
</dbReference>
<keyword evidence="5 7" id="KW-0694">RNA-binding</keyword>
<gene>
    <name evidence="10" type="ORF">E0L32_003863</name>
</gene>
<sequence length="591" mass="62768">MAKGQAVLSAASKALDPTLTALFASSAGPAKPLPKTRYADLIEPRKSASRKDQSEGSDEDVEPDAELSELDEEILDDDDEEEEEDEVEGSEEEDASDVEESVAQLSSVSTKKDRKRKRADADNEDLESRYLQKLLDDEDDSTPAGKRARPDADNAEAEESDSGENLVHESLQNGEHDADLDKASRTVFLSNVSIEAISSRKAKKTLMAHLSSIFDESNPGSVETLRFRSLPFSTASMPKRAAFITGAVMDATTKSVNAYAVYPNPAAARLAVSKLNGTVVLDRHLRADSVAHPAPTAHRRCVFVGNLGFVDDETVITTKVDEEGKEKTETRKRTKTPMDVEEGLWRTFGQHAGKVENVRVVRDQVTRVGKGIAYVQFYDANSVEAAILLNGKKFPPMLPRELRVSRCKAPHKTARAVEERARKNKAALVVGGGDTTAGGRPRSTKYAPKATAEQQTHAGRAGKLLGRSAAQKAGGGGGAGGHKAKKPRLSGGGRHGGGSGAGGRAGDGGDDKPQFKSPETVIFEGQRAKSTDGKRLGLKLGGGGGKKGKHGGVGGGGGGGKKAGDGGRAEDSNNRKRQAKRTASWREKQGS</sequence>
<evidence type="ECO:0000256" key="2">
    <source>
        <dbReference type="ARBA" id="ARBA00004604"/>
    </source>
</evidence>
<dbReference type="GO" id="GO:0005730">
    <property type="term" value="C:nucleolus"/>
    <property type="evidence" value="ECO:0007669"/>
    <property type="project" value="UniProtKB-SubCell"/>
</dbReference>
<keyword evidence="11" id="KW-1185">Reference proteome</keyword>
<evidence type="ECO:0000256" key="1">
    <source>
        <dbReference type="ARBA" id="ARBA00002475"/>
    </source>
</evidence>
<evidence type="ECO:0000259" key="9">
    <source>
        <dbReference type="PROSITE" id="PS50102"/>
    </source>
</evidence>